<dbReference type="SUPFAM" id="SSF81901">
    <property type="entry name" value="HCP-like"/>
    <property type="match status" value="1"/>
</dbReference>
<dbReference type="Proteomes" id="UP000288012">
    <property type="component" value="Unassembled WGS sequence"/>
</dbReference>
<dbReference type="InterPro" id="IPR011990">
    <property type="entry name" value="TPR-like_helical_dom_sf"/>
</dbReference>
<dbReference type="Gene3D" id="1.25.40.10">
    <property type="entry name" value="Tetratricopeptide repeat domain"/>
    <property type="match status" value="1"/>
</dbReference>
<reference evidence="2 3" key="1">
    <citation type="submission" date="2018-12" db="EMBL/GenBank/DDBJ databases">
        <title>Legionella sp,whole genome shotgun sequence.</title>
        <authorList>
            <person name="Wu H."/>
        </authorList>
    </citation>
    <scope>NUCLEOTIDE SEQUENCE [LARGE SCALE GENOMIC DNA]</scope>
    <source>
        <strain evidence="3">km714</strain>
    </source>
</reference>
<dbReference type="EMBL" id="RZGR01000009">
    <property type="protein sequence ID" value="RUQ89041.1"/>
    <property type="molecule type" value="Genomic_DNA"/>
</dbReference>
<feature type="transmembrane region" description="Helical" evidence="1">
    <location>
        <begin position="541"/>
        <end position="566"/>
    </location>
</feature>
<evidence type="ECO:0000313" key="3">
    <source>
        <dbReference type="Proteomes" id="UP000288012"/>
    </source>
</evidence>
<gene>
    <name evidence="2" type="ORF">EKM59_04390</name>
</gene>
<keyword evidence="3" id="KW-1185">Reference proteome</keyword>
<keyword evidence="1" id="KW-0812">Transmembrane</keyword>
<proteinExistence type="predicted"/>
<feature type="transmembrane region" description="Helical" evidence="1">
    <location>
        <begin position="504"/>
        <end position="535"/>
    </location>
</feature>
<accession>A0A3S0X4U3</accession>
<name>A0A3S0X4U3_9GAMM</name>
<dbReference type="AlphaFoldDB" id="A0A3S0X4U3"/>
<keyword evidence="1" id="KW-1133">Transmembrane helix</keyword>
<sequence>MKHENFYKFLENECEETLDFLNTLQAADWQELTPFIEQILKHKPAHAAALALQARILEVNGQKNAAIEQYQQAASLNSRYAHHQLGEFYLKQQNNMLAISHLQKSLELGLDKSRSRLVHVLFCEANKENNLVKKHALRKQAIGYLSGAQFTEYKEKYLQDISSVRDTSKLDSLFLLSQQDMTAFSIYLTRSRAHRHEQYFFNESLFSPPAFNLSYSESEIFQYTEQYYQDLQETGEESQREFLSFLEFMEKEFKLDFQYKRFQLYLLLNDKTKATELYETRQFKEITPAELFELGNLQLSDIDLNISHEKLEQCDFDKACQYWYQSYKTGLKDAGTALVNSLRENAKNNGETIHAKAFQCASENSEEDNKLIDDFVARLIIQFSLGDNALSQILTHHPDTVKTLINNNQFPTEFKNKPHALAIFLKNYFEKMDAEKRMIFYNHNLQQILLYLTNNSFSQPEEVSHFLCKLMPAEQELLLTHLKRRIEEVEILERYHAINIQETLAIFAVLGIIGGTFMGIMGAGIALITCFTFILAVITGYVLVGLGVIGAMTMLALAAAAFVLFLKDLIPGKNLSPEVHAFKDQLSQLNCVQENLTTAIRINKNFGFFPPAAEENAADIEAACPGENLAAHLPA</sequence>
<comment type="caution">
    <text evidence="2">The sequence shown here is derived from an EMBL/GenBank/DDBJ whole genome shotgun (WGS) entry which is preliminary data.</text>
</comment>
<keyword evidence="1" id="KW-0472">Membrane</keyword>
<organism evidence="2 3">
    <name type="scientific">Legionella septentrionalis</name>
    <dbReference type="NCBI Taxonomy" id="2498109"/>
    <lineage>
        <taxon>Bacteria</taxon>
        <taxon>Pseudomonadati</taxon>
        <taxon>Pseudomonadota</taxon>
        <taxon>Gammaproteobacteria</taxon>
        <taxon>Legionellales</taxon>
        <taxon>Legionellaceae</taxon>
        <taxon>Legionella</taxon>
    </lineage>
</organism>
<evidence type="ECO:0000256" key="1">
    <source>
        <dbReference type="SAM" id="Phobius"/>
    </source>
</evidence>
<evidence type="ECO:0000313" key="2">
    <source>
        <dbReference type="EMBL" id="RUQ89041.1"/>
    </source>
</evidence>
<evidence type="ECO:0008006" key="4">
    <source>
        <dbReference type="Google" id="ProtNLM"/>
    </source>
</evidence>
<protein>
    <recommendedName>
        <fullName evidence="4">Tetratricopeptide repeat protein</fullName>
    </recommendedName>
</protein>
<dbReference type="RefSeq" id="WP_127032454.1">
    <property type="nucleotide sequence ID" value="NZ_RZGR01000009.1"/>
</dbReference>